<dbReference type="InterPro" id="IPR006114">
    <property type="entry name" value="6PGDH_C"/>
</dbReference>
<keyword evidence="4" id="KW-0311">Gluconate utilization</keyword>
<keyword evidence="5 6" id="KW-0570">Pentose shunt</keyword>
<proteinExistence type="inferred from homology"/>
<comment type="subunit">
    <text evidence="6">Homodimer.</text>
</comment>
<feature type="active site" description="Proton acceptor" evidence="7">
    <location>
        <position position="200"/>
    </location>
</feature>
<feature type="active site" description="Proton donor" evidence="7">
    <location>
        <position position="207"/>
    </location>
</feature>
<comment type="similarity">
    <text evidence="2 6">Belongs to the 6-phosphogluconate dehydrogenase family.</text>
</comment>
<dbReference type="GO" id="GO:0019521">
    <property type="term" value="P:D-gluconate metabolic process"/>
    <property type="evidence" value="ECO:0007669"/>
    <property type="project" value="UniProtKB-KW"/>
</dbReference>
<dbReference type="EC" id="1.1.1.44" evidence="6"/>
<dbReference type="RefSeq" id="XP_020127942.1">
    <property type="nucleotide sequence ID" value="XM_020276200.1"/>
</dbReference>
<dbReference type="InterPro" id="IPR008927">
    <property type="entry name" value="6-PGluconate_DH-like_C_sf"/>
</dbReference>
<evidence type="ECO:0000313" key="11">
    <source>
        <dbReference type="Proteomes" id="UP000183809"/>
    </source>
</evidence>
<dbReference type="FunFam" id="3.40.50.720:FF:000634">
    <property type="entry name" value="6-phosphogluconate dehydrogenase, decarboxylating"/>
    <property type="match status" value="1"/>
</dbReference>
<dbReference type="InterPro" id="IPR006183">
    <property type="entry name" value="Pgluconate_DH"/>
</dbReference>
<dbReference type="SMART" id="SM01350">
    <property type="entry name" value="6PGD"/>
    <property type="match status" value="1"/>
</dbReference>
<dbReference type="UniPathway" id="UPA00115">
    <property type="reaction ID" value="UER00410"/>
</dbReference>
<dbReference type="GO" id="GO:0006098">
    <property type="term" value="P:pentose-phosphate shunt"/>
    <property type="evidence" value="ECO:0007669"/>
    <property type="project" value="UniProtKB-UniPathway"/>
</dbReference>
<evidence type="ECO:0000313" key="10">
    <source>
        <dbReference type="EMBL" id="OJD31682.1"/>
    </source>
</evidence>
<evidence type="ECO:0000256" key="8">
    <source>
        <dbReference type="SAM" id="MobiDB-lite"/>
    </source>
</evidence>
<feature type="domain" description="6-phosphogluconate dehydrogenase C-terminal" evidence="9">
    <location>
        <begin position="196"/>
        <end position="515"/>
    </location>
</feature>
<dbReference type="InterPro" id="IPR036291">
    <property type="entry name" value="NAD(P)-bd_dom_sf"/>
</dbReference>
<evidence type="ECO:0000256" key="5">
    <source>
        <dbReference type="ARBA" id="ARBA00023126"/>
    </source>
</evidence>
<name>A0A1J9QUN4_9PEZI</name>
<dbReference type="SUPFAM" id="SSF51735">
    <property type="entry name" value="NAD(P)-binding Rossmann-fold domains"/>
    <property type="match status" value="1"/>
</dbReference>
<dbReference type="Pfam" id="PF00393">
    <property type="entry name" value="6PGD"/>
    <property type="match status" value="1"/>
</dbReference>
<evidence type="ECO:0000259" key="9">
    <source>
        <dbReference type="SMART" id="SM01350"/>
    </source>
</evidence>
<keyword evidence="11" id="KW-1185">Reference proteome</keyword>
<dbReference type="SUPFAM" id="SSF48179">
    <property type="entry name" value="6-phosphogluconate dehydrogenase C-terminal domain-like"/>
    <property type="match status" value="1"/>
</dbReference>
<reference evidence="10 11" key="1">
    <citation type="submission" date="2016-10" db="EMBL/GenBank/DDBJ databases">
        <title>Proteomics and genomics reveal pathogen-plant mechanisms compatible with a hemibiotrophic lifestyle of Diplodia corticola.</title>
        <authorList>
            <person name="Fernandes I."/>
            <person name="De Jonge R."/>
            <person name="Van De Peer Y."/>
            <person name="Devreese B."/>
            <person name="Alves A."/>
            <person name="Esteves A.C."/>
        </authorList>
    </citation>
    <scope>NUCLEOTIDE SEQUENCE [LARGE SCALE GENOMIC DNA]</scope>
    <source>
        <strain evidence="10 11">CBS 112549</strain>
    </source>
</reference>
<evidence type="ECO:0000256" key="6">
    <source>
        <dbReference type="PIRNR" id="PIRNR000109"/>
    </source>
</evidence>
<dbReference type="OrthoDB" id="434986at2759"/>
<dbReference type="PIRSF" id="PIRSF000109">
    <property type="entry name" value="6PGD"/>
    <property type="match status" value="1"/>
</dbReference>
<evidence type="ECO:0000256" key="7">
    <source>
        <dbReference type="PIRSR" id="PIRSR000109-1"/>
    </source>
</evidence>
<dbReference type="InterPro" id="IPR006113">
    <property type="entry name" value="6PGDH_Gnd/GntZ"/>
</dbReference>
<accession>A0A1J9QUN4</accession>
<dbReference type="EMBL" id="MNUE01000045">
    <property type="protein sequence ID" value="OJD31682.1"/>
    <property type="molecule type" value="Genomic_DNA"/>
</dbReference>
<dbReference type="PRINTS" id="PR00076">
    <property type="entry name" value="6PGDHDRGNASE"/>
</dbReference>
<dbReference type="Gene3D" id="3.40.50.720">
    <property type="entry name" value="NAD(P)-binding Rossmann-like Domain"/>
    <property type="match status" value="1"/>
</dbReference>
<evidence type="ECO:0000256" key="1">
    <source>
        <dbReference type="ARBA" id="ARBA00004874"/>
    </source>
</evidence>
<evidence type="ECO:0000256" key="4">
    <source>
        <dbReference type="ARBA" id="ARBA00023064"/>
    </source>
</evidence>
<keyword evidence="6" id="KW-0521">NADP</keyword>
<evidence type="ECO:0000256" key="2">
    <source>
        <dbReference type="ARBA" id="ARBA00008419"/>
    </source>
</evidence>
<comment type="function">
    <text evidence="6">Catalyzes the oxidative decarboxylation of 6-phosphogluconate to ribulose 5-phosphate and CO(2), with concomitant reduction of NADP to NADPH.</text>
</comment>
<dbReference type="GeneID" id="31016461"/>
<comment type="catalytic activity">
    <reaction evidence="6">
        <text>6-phospho-D-gluconate + NADP(+) = D-ribulose 5-phosphate + CO2 + NADPH</text>
        <dbReference type="Rhea" id="RHEA:10116"/>
        <dbReference type="ChEBI" id="CHEBI:16526"/>
        <dbReference type="ChEBI" id="CHEBI:57783"/>
        <dbReference type="ChEBI" id="CHEBI:58121"/>
        <dbReference type="ChEBI" id="CHEBI:58349"/>
        <dbReference type="ChEBI" id="CHEBI:58759"/>
        <dbReference type="EC" id="1.1.1.44"/>
    </reaction>
</comment>
<gene>
    <name evidence="10" type="ORF">BKCO1_4500040</name>
</gene>
<dbReference type="InterPro" id="IPR006115">
    <property type="entry name" value="6PGDH_NADP-bd"/>
</dbReference>
<keyword evidence="3 6" id="KW-0560">Oxidoreductase</keyword>
<dbReference type="Proteomes" id="UP000183809">
    <property type="component" value="Unassembled WGS sequence"/>
</dbReference>
<dbReference type="InterPro" id="IPR013328">
    <property type="entry name" value="6PGD_dom2"/>
</dbReference>
<dbReference type="Pfam" id="PF03446">
    <property type="entry name" value="NAD_binding_2"/>
    <property type="match status" value="1"/>
</dbReference>
<dbReference type="PANTHER" id="PTHR11811">
    <property type="entry name" value="6-PHOSPHOGLUCONATE DEHYDROGENASE"/>
    <property type="match status" value="1"/>
</dbReference>
<dbReference type="Gene3D" id="1.10.1040.10">
    <property type="entry name" value="N-(1-d-carboxylethyl)-l-norvaline Dehydrogenase, domain 2"/>
    <property type="match status" value="1"/>
</dbReference>
<dbReference type="STRING" id="236234.A0A1J9QUN4"/>
<sequence length="518" mass="57124">MTAPNPETRKLSRIGIVGAGNMGTMMSFGFADNGLDVSLWDVSPQNVDRAREMAADGPQDTNGKIDHFNDIDAFARSLDAQPRKLFVFSISHGAPADSVLEKLRDELGEGDIILDGGNEHYRNTERRQEELRKRGVSWVGMGVSGGYQAARRGPSMSPGGDEAAVQLVLPLLEKFAAKSAKDGTPCVQYMGPRGAGHYVKMIHNGIENGILSTVCEAWSFLNKSLALPYDEIGDIFEKWNAEGELKNTYLIQIGSEICRRKRTPAGDERGEGKGEGGYVLDDVLDKVVQDDDDTEGTLYWSIMEAADRHVSAPTIAAGQFFRVASGNRAQRLKVAEKMNVPKPRKADVEDKDALIETLRKAVYASFLASFCQGLELIARASKDEGWGINLAKCIQIWRAGCIIQEDHIADMLEPILLNAKEPIMNIKLIDEVSSDLQKNFQPLKEIVLKGIQWDNYVPSLSATLEYLKYVGGGMLATQFMEAEMDFFGAHSFDRPNVPGEDPGRPKKGSHHYEWRPAA</sequence>
<dbReference type="AlphaFoldDB" id="A0A1J9QUN4"/>
<comment type="pathway">
    <text evidence="1 6">Carbohydrate degradation; pentose phosphate pathway; D-ribulose 5-phosphate from D-glucose 6-phosphate (oxidative stage): step 3/3.</text>
</comment>
<evidence type="ECO:0000256" key="3">
    <source>
        <dbReference type="ARBA" id="ARBA00023002"/>
    </source>
</evidence>
<feature type="region of interest" description="Disordered" evidence="8">
    <location>
        <begin position="494"/>
        <end position="518"/>
    </location>
</feature>
<protein>
    <recommendedName>
        <fullName evidence="6">6-phosphogluconate dehydrogenase, decarboxylating</fullName>
        <ecNumber evidence="6">1.1.1.44</ecNumber>
    </recommendedName>
</protein>
<organism evidence="10 11">
    <name type="scientific">Diplodia corticola</name>
    <dbReference type="NCBI Taxonomy" id="236234"/>
    <lineage>
        <taxon>Eukaryota</taxon>
        <taxon>Fungi</taxon>
        <taxon>Dikarya</taxon>
        <taxon>Ascomycota</taxon>
        <taxon>Pezizomycotina</taxon>
        <taxon>Dothideomycetes</taxon>
        <taxon>Dothideomycetes incertae sedis</taxon>
        <taxon>Botryosphaeriales</taxon>
        <taxon>Botryosphaeriaceae</taxon>
        <taxon>Diplodia</taxon>
    </lineage>
</organism>
<dbReference type="GO" id="GO:0004616">
    <property type="term" value="F:phosphogluconate dehydrogenase (decarboxylating) activity"/>
    <property type="evidence" value="ECO:0007669"/>
    <property type="project" value="UniProtKB-EC"/>
</dbReference>
<dbReference type="GO" id="GO:0050661">
    <property type="term" value="F:NADP binding"/>
    <property type="evidence" value="ECO:0007669"/>
    <property type="project" value="InterPro"/>
</dbReference>
<comment type="caution">
    <text evidence="10">The sequence shown here is derived from an EMBL/GenBank/DDBJ whole genome shotgun (WGS) entry which is preliminary data.</text>
</comment>